<proteinExistence type="predicted"/>
<organism evidence="2 3">
    <name type="scientific">Massilia varians</name>
    <dbReference type="NCBI Taxonomy" id="457921"/>
    <lineage>
        <taxon>Bacteria</taxon>
        <taxon>Pseudomonadati</taxon>
        <taxon>Pseudomonadota</taxon>
        <taxon>Betaproteobacteria</taxon>
        <taxon>Burkholderiales</taxon>
        <taxon>Oxalobacteraceae</taxon>
        <taxon>Telluria group</taxon>
        <taxon>Massilia</taxon>
    </lineage>
</organism>
<dbReference type="EMBL" id="AP026966">
    <property type="protein sequence ID" value="BDT56865.1"/>
    <property type="molecule type" value="Genomic_DNA"/>
</dbReference>
<dbReference type="Pfam" id="PF13480">
    <property type="entry name" value="Acetyltransf_6"/>
    <property type="match status" value="1"/>
</dbReference>
<evidence type="ECO:0000313" key="2">
    <source>
        <dbReference type="EMBL" id="BDT56865.1"/>
    </source>
</evidence>
<dbReference type="SUPFAM" id="SSF55729">
    <property type="entry name" value="Acyl-CoA N-acyltransferases (Nat)"/>
    <property type="match status" value="1"/>
</dbReference>
<dbReference type="Gene3D" id="3.40.630.30">
    <property type="match status" value="1"/>
</dbReference>
<protein>
    <submittedName>
        <fullName evidence="2">Cellulose biosynthesis protein CelD</fullName>
    </submittedName>
</protein>
<dbReference type="InterPro" id="IPR016181">
    <property type="entry name" value="Acyl_CoA_acyltransferase"/>
</dbReference>
<feature type="domain" description="BioF2-like acetyltransferase" evidence="1">
    <location>
        <begin position="130"/>
        <end position="271"/>
    </location>
</feature>
<dbReference type="InterPro" id="IPR038740">
    <property type="entry name" value="BioF2-like_GNAT_dom"/>
</dbReference>
<gene>
    <name evidence="2" type="ORF">MasN3_03590</name>
</gene>
<evidence type="ECO:0000313" key="3">
    <source>
        <dbReference type="Proteomes" id="UP001163336"/>
    </source>
</evidence>
<name>A0ABN6T7F4_9BURK</name>
<keyword evidence="3" id="KW-1185">Reference proteome</keyword>
<dbReference type="Proteomes" id="UP001163336">
    <property type="component" value="Chromosome"/>
</dbReference>
<accession>A0ABN6T7F4</accession>
<sequence>MSAHYARAVAEAGLDARVCIVRDEDQISAFFPHSYASGLASMFGVAERIGGEMTDTFGVVAHSGFRTSPEELLRLAKINYLNFSHLAESQLHYGLAASQPRVGLRTRVDPQAVPVLNSVPSIGKHYLKESARRTRKLTEEVGPLRFEFNVEGNRTEALELLIRQKRAQYRSSGAPDSLKESWKRNTLSRLLDYRFDSCQGVLSSLYAGDAWIASHFGIMGNGILHMWFPVYNQEFSKYSPGRLLLHAIIESSRAAGFDTVDRGEGDTPIKREIANQEYQLYRGIWQSRSALTPIVHNFTRLRWRLGF</sequence>
<evidence type="ECO:0000259" key="1">
    <source>
        <dbReference type="Pfam" id="PF13480"/>
    </source>
</evidence>
<reference evidence="2" key="1">
    <citation type="submission" date="2022-11" db="EMBL/GenBank/DDBJ databases">
        <title>Isolation and characterization of PLA-degrading bacterium Massilia sp. from Antarctic soil.</title>
        <authorList>
            <person name="Sato K."/>
            <person name="Gomez-Fuentes C."/>
            <person name="Ahmad S.A."/>
            <person name="Zulkharnain A."/>
        </authorList>
    </citation>
    <scope>NUCLEOTIDE SEQUENCE</scope>
    <source>
        <strain evidence="2">N-3</strain>
    </source>
</reference>